<keyword evidence="4" id="KW-1185">Reference proteome</keyword>
<evidence type="ECO:0000259" key="2">
    <source>
        <dbReference type="PROSITE" id="PS51898"/>
    </source>
</evidence>
<protein>
    <submittedName>
        <fullName evidence="3">Tyrosine recombinase XerD</fullName>
    </submittedName>
</protein>
<name>A0A348AP57_9FIRM</name>
<reference evidence="3 4" key="1">
    <citation type="journal article" date="2018" name="Int. J. Syst. Evol. Microbiol.">
        <title>Methylomusa anaerophila gen. nov., sp. nov., an anaerobic methanol-utilizing bacterium isolated from a microbial fuel cell.</title>
        <authorList>
            <person name="Amano N."/>
            <person name="Yamamuro A."/>
            <person name="Miyahara M."/>
            <person name="Kouzuma A."/>
            <person name="Abe T."/>
            <person name="Watanabe K."/>
        </authorList>
    </citation>
    <scope>NUCLEOTIDE SEQUENCE [LARGE SCALE GENOMIC DNA]</scope>
    <source>
        <strain evidence="3 4">MMFC1</strain>
    </source>
</reference>
<dbReference type="PROSITE" id="PS51898">
    <property type="entry name" value="TYR_RECOMBINASE"/>
    <property type="match status" value="1"/>
</dbReference>
<accession>A0A348AP57</accession>
<dbReference type="GO" id="GO:0015074">
    <property type="term" value="P:DNA integration"/>
    <property type="evidence" value="ECO:0007669"/>
    <property type="project" value="InterPro"/>
</dbReference>
<dbReference type="KEGG" id="mana:MAMMFC1_03563"/>
<evidence type="ECO:0000256" key="1">
    <source>
        <dbReference type="ARBA" id="ARBA00023172"/>
    </source>
</evidence>
<dbReference type="Proteomes" id="UP000276437">
    <property type="component" value="Chromosome"/>
</dbReference>
<dbReference type="InterPro" id="IPR002104">
    <property type="entry name" value="Integrase_catalytic"/>
</dbReference>
<dbReference type="GO" id="GO:0003677">
    <property type="term" value="F:DNA binding"/>
    <property type="evidence" value="ECO:0007669"/>
    <property type="project" value="InterPro"/>
</dbReference>
<dbReference type="PANTHER" id="PTHR30349:SF82">
    <property type="entry name" value="INTEGRASE_RECOMBINASE YOEC-RELATED"/>
    <property type="match status" value="1"/>
</dbReference>
<dbReference type="InterPro" id="IPR013762">
    <property type="entry name" value="Integrase-like_cat_sf"/>
</dbReference>
<evidence type="ECO:0000313" key="4">
    <source>
        <dbReference type="Proteomes" id="UP000276437"/>
    </source>
</evidence>
<sequence>MYDTDGVQKLEFVQPIRDKKKIDSIKKVLLANNVRDYCLFTLGINSGLRISDLLNLKISDVVDDTGKIRERITLREKKTNKTKDFLLNDVARKTIAEYLRNRVYEYNEPLFLSKKKSAGKAPLQRDQAYKIINNAARSIGITEKIGTHTLRKTFGYHAYKSGVSIEVIQKLFNHATPSTTLKYIGITQDDLDGVYLNLNL</sequence>
<dbReference type="SUPFAM" id="SSF56349">
    <property type="entry name" value="DNA breaking-rejoining enzymes"/>
    <property type="match status" value="1"/>
</dbReference>
<dbReference type="RefSeq" id="WP_232035506.1">
    <property type="nucleotide sequence ID" value="NZ_AP018449.1"/>
</dbReference>
<dbReference type="EMBL" id="AP018449">
    <property type="protein sequence ID" value="BBB92855.1"/>
    <property type="molecule type" value="Genomic_DNA"/>
</dbReference>
<feature type="domain" description="Tyr recombinase" evidence="2">
    <location>
        <begin position="15"/>
        <end position="196"/>
    </location>
</feature>
<organism evidence="3 4">
    <name type="scientific">Methylomusa anaerophila</name>
    <dbReference type="NCBI Taxonomy" id="1930071"/>
    <lineage>
        <taxon>Bacteria</taxon>
        <taxon>Bacillati</taxon>
        <taxon>Bacillota</taxon>
        <taxon>Negativicutes</taxon>
        <taxon>Selenomonadales</taxon>
        <taxon>Sporomusaceae</taxon>
        <taxon>Methylomusa</taxon>
    </lineage>
</organism>
<dbReference type="InterPro" id="IPR050090">
    <property type="entry name" value="Tyrosine_recombinase_XerCD"/>
</dbReference>
<evidence type="ECO:0000313" key="3">
    <source>
        <dbReference type="EMBL" id="BBB92855.1"/>
    </source>
</evidence>
<keyword evidence="1" id="KW-0233">DNA recombination</keyword>
<proteinExistence type="predicted"/>
<dbReference type="InterPro" id="IPR011010">
    <property type="entry name" value="DNA_brk_join_enz"/>
</dbReference>
<dbReference type="CDD" id="cd01192">
    <property type="entry name" value="INT_C_like_3"/>
    <property type="match status" value="1"/>
</dbReference>
<gene>
    <name evidence="3" type="primary">xerD_6</name>
    <name evidence="3" type="ORF">MAMMFC1_03563</name>
</gene>
<dbReference type="GO" id="GO:0006310">
    <property type="term" value="P:DNA recombination"/>
    <property type="evidence" value="ECO:0007669"/>
    <property type="project" value="UniProtKB-KW"/>
</dbReference>
<dbReference type="Gene3D" id="1.10.443.10">
    <property type="entry name" value="Intergrase catalytic core"/>
    <property type="match status" value="1"/>
</dbReference>
<dbReference type="AlphaFoldDB" id="A0A348AP57"/>
<dbReference type="PANTHER" id="PTHR30349">
    <property type="entry name" value="PHAGE INTEGRASE-RELATED"/>
    <property type="match status" value="1"/>
</dbReference>
<dbReference type="Pfam" id="PF00589">
    <property type="entry name" value="Phage_integrase"/>
    <property type="match status" value="1"/>
</dbReference>